<comment type="similarity">
    <text evidence="1 3">Belongs to the short-chain dehydrogenases/reductases (SDR) family.</text>
</comment>
<dbReference type="PROSITE" id="PS00061">
    <property type="entry name" value="ADH_SHORT"/>
    <property type="match status" value="1"/>
</dbReference>
<dbReference type="InterPro" id="IPR002347">
    <property type="entry name" value="SDR_fam"/>
</dbReference>
<dbReference type="Pfam" id="PF00106">
    <property type="entry name" value="adh_short"/>
    <property type="match status" value="1"/>
</dbReference>
<evidence type="ECO:0000313" key="6">
    <source>
        <dbReference type="Proteomes" id="UP000013167"/>
    </source>
</evidence>
<dbReference type="GO" id="GO:0016020">
    <property type="term" value="C:membrane"/>
    <property type="evidence" value="ECO:0007669"/>
    <property type="project" value="TreeGrafter"/>
</dbReference>
<protein>
    <submittedName>
        <fullName evidence="5">Short-chain dehydrogenase/reductase SDR</fullName>
    </submittedName>
</protein>
<dbReference type="RefSeq" id="WP_010851558.1">
    <property type="nucleotide sequence ID" value="NZ_HF570956.1"/>
</dbReference>
<dbReference type="AlphaFoldDB" id="N0E189"/>
<dbReference type="OrthoDB" id="9792003at2"/>
<dbReference type="PRINTS" id="PR00080">
    <property type="entry name" value="SDRFAMILY"/>
</dbReference>
<dbReference type="Proteomes" id="UP000013167">
    <property type="component" value="Unassembled WGS sequence"/>
</dbReference>
<reference evidence="5 6" key="1">
    <citation type="journal article" date="2013" name="ISME J.">
        <title>A metabolic model for members of the genus Tetrasphaera involved in enhanced biological phosphorus removal.</title>
        <authorList>
            <person name="Kristiansen R."/>
            <person name="Nguyen H.T.T."/>
            <person name="Saunders A.M."/>
            <person name="Nielsen J.L."/>
            <person name="Wimmer R."/>
            <person name="Le V.Q."/>
            <person name="McIlroy S.J."/>
            <person name="Petrovski S."/>
            <person name="Seviour R.J."/>
            <person name="Calteau A."/>
            <person name="Nielsen K.L."/>
            <person name="Nielsen P.H."/>
        </authorList>
    </citation>
    <scope>NUCLEOTIDE SEQUENCE [LARGE SCALE GENOMIC DNA]</scope>
    <source>
        <strain evidence="5 6">Lp2</strain>
    </source>
</reference>
<dbReference type="InterPro" id="IPR057326">
    <property type="entry name" value="KR_dom"/>
</dbReference>
<dbReference type="Gene3D" id="3.40.50.720">
    <property type="entry name" value="NAD(P)-binding Rossmann-like Domain"/>
    <property type="match status" value="1"/>
</dbReference>
<dbReference type="GO" id="GO:0016491">
    <property type="term" value="F:oxidoreductase activity"/>
    <property type="evidence" value="ECO:0007669"/>
    <property type="project" value="UniProtKB-KW"/>
</dbReference>
<dbReference type="InterPro" id="IPR036291">
    <property type="entry name" value="NAD(P)-bd_dom_sf"/>
</dbReference>
<dbReference type="PRINTS" id="PR00081">
    <property type="entry name" value="GDHRDH"/>
</dbReference>
<dbReference type="STRING" id="1193181.BN10_1090007"/>
<comment type="caution">
    <text evidence="5">The sequence shown here is derived from an EMBL/GenBank/DDBJ whole genome shotgun (WGS) entry which is preliminary data.</text>
</comment>
<dbReference type="InterPro" id="IPR020904">
    <property type="entry name" value="Sc_DH/Rdtase_CS"/>
</dbReference>
<dbReference type="EMBL" id="CAIZ01000012">
    <property type="protein sequence ID" value="CCH68654.1"/>
    <property type="molecule type" value="Genomic_DNA"/>
</dbReference>
<dbReference type="HOGENOM" id="CLU_010194_2_1_11"/>
<dbReference type="PROSITE" id="PS51318">
    <property type="entry name" value="TAT"/>
    <property type="match status" value="1"/>
</dbReference>
<dbReference type="eggNOG" id="COG0300">
    <property type="taxonomic scope" value="Bacteria"/>
</dbReference>
<accession>N0E189</accession>
<name>N0E189_9MICO</name>
<evidence type="ECO:0000256" key="1">
    <source>
        <dbReference type="ARBA" id="ARBA00006484"/>
    </source>
</evidence>
<keyword evidence="6" id="KW-1185">Reference proteome</keyword>
<evidence type="ECO:0000256" key="3">
    <source>
        <dbReference type="RuleBase" id="RU000363"/>
    </source>
</evidence>
<dbReference type="SMART" id="SM00822">
    <property type="entry name" value="PKS_KR"/>
    <property type="match status" value="1"/>
</dbReference>
<organism evidence="5 6">
    <name type="scientific">Phycicoccus elongatus Lp2</name>
    <dbReference type="NCBI Taxonomy" id="1193181"/>
    <lineage>
        <taxon>Bacteria</taxon>
        <taxon>Bacillati</taxon>
        <taxon>Actinomycetota</taxon>
        <taxon>Actinomycetes</taxon>
        <taxon>Micrococcales</taxon>
        <taxon>Intrasporangiaceae</taxon>
        <taxon>Phycicoccus</taxon>
    </lineage>
</organism>
<keyword evidence="2" id="KW-0560">Oxidoreductase</keyword>
<evidence type="ECO:0000256" key="2">
    <source>
        <dbReference type="ARBA" id="ARBA00023002"/>
    </source>
</evidence>
<dbReference type="PANTHER" id="PTHR44196:SF1">
    <property type="entry name" value="DEHYDROGENASE_REDUCTASE SDR FAMILY MEMBER 7B"/>
    <property type="match status" value="1"/>
</dbReference>
<sequence length="281" mass="29778">MRLPRRDFVGATAVVTGAASGMGEAMAHELATEGADVLVLVDWHAERLGLVATAIRDLAPDVKVDTHVVDLGNRGDLDALVADLGRAHDHIDLLVNNAGVALFGRFAQMTIADFEWVTDINLRAPIVLTHGLLPNLLRADGAHVINTSSLFGLIAPPGQSAYCASKFGLRGFSESLGAELEDDGVGVTTVHPGGIRTRIATSARAAASVAAGDVESSLAFADKALRMPPERAARIILDAARRRKSRVVVGLDAKAVEKLPRLVPSQMRRLLRIGSKRSLRG</sequence>
<proteinExistence type="inferred from homology"/>
<evidence type="ECO:0000313" key="5">
    <source>
        <dbReference type="EMBL" id="CCH68654.1"/>
    </source>
</evidence>
<gene>
    <name evidence="5" type="ORF">BN10_1090007</name>
</gene>
<feature type="domain" description="Ketoreductase" evidence="4">
    <location>
        <begin position="11"/>
        <end position="198"/>
    </location>
</feature>
<dbReference type="InterPro" id="IPR006311">
    <property type="entry name" value="TAT_signal"/>
</dbReference>
<dbReference type="SUPFAM" id="SSF51735">
    <property type="entry name" value="NAD(P)-binding Rossmann-fold domains"/>
    <property type="match status" value="1"/>
</dbReference>
<evidence type="ECO:0000259" key="4">
    <source>
        <dbReference type="SMART" id="SM00822"/>
    </source>
</evidence>
<dbReference type="PANTHER" id="PTHR44196">
    <property type="entry name" value="DEHYDROGENASE/REDUCTASE SDR FAMILY MEMBER 7B"/>
    <property type="match status" value="1"/>
</dbReference>